<protein>
    <submittedName>
        <fullName evidence="2">Uncharacterized protein</fullName>
    </submittedName>
</protein>
<dbReference type="RefSeq" id="WP_090849765.1">
    <property type="nucleotide sequence ID" value="NZ_FNJU01000001.1"/>
</dbReference>
<reference evidence="3" key="1">
    <citation type="submission" date="2016-10" db="EMBL/GenBank/DDBJ databases">
        <authorList>
            <person name="Varghese N."/>
            <person name="Submissions S."/>
        </authorList>
    </citation>
    <scope>NUCLEOTIDE SEQUENCE [LARGE SCALE GENOMIC DNA]</scope>
    <source>
        <strain evidence="3">IBRC-M10078</strain>
    </source>
</reference>
<keyword evidence="1" id="KW-0812">Transmembrane</keyword>
<dbReference type="EMBL" id="FNJU01000001">
    <property type="protein sequence ID" value="SDP12866.1"/>
    <property type="molecule type" value="Genomic_DNA"/>
</dbReference>
<name>A0A1H0Q843_9BACI</name>
<keyword evidence="1" id="KW-1133">Transmembrane helix</keyword>
<evidence type="ECO:0000313" key="3">
    <source>
        <dbReference type="Proteomes" id="UP000199159"/>
    </source>
</evidence>
<evidence type="ECO:0000256" key="1">
    <source>
        <dbReference type="SAM" id="Phobius"/>
    </source>
</evidence>
<proteinExistence type="predicted"/>
<feature type="transmembrane region" description="Helical" evidence="1">
    <location>
        <begin position="21"/>
        <end position="42"/>
    </location>
</feature>
<sequence length="187" mass="21838">MSDLLNRLKTMSTKERIDYIWEYYKLPIILTLCSIFFIGYIVSSFLKEEEPFLNIMVVDHAQSQELNSLLSKINEETPDQKFQADYIMYSSENISSDSYAQVQKMFAHLSTGSVDMMIVDQELFDQLMDQKAFSPINNGNEELYGVKISDMERFSEIPTYQDKLIGIPVNSQNRDYMIQFVEDNLKK</sequence>
<organism evidence="2 3">
    <name type="scientific">Litchfieldia salsa</name>
    <dbReference type="NCBI Taxonomy" id="930152"/>
    <lineage>
        <taxon>Bacteria</taxon>
        <taxon>Bacillati</taxon>
        <taxon>Bacillota</taxon>
        <taxon>Bacilli</taxon>
        <taxon>Bacillales</taxon>
        <taxon>Bacillaceae</taxon>
        <taxon>Litchfieldia</taxon>
    </lineage>
</organism>
<evidence type="ECO:0000313" key="2">
    <source>
        <dbReference type="EMBL" id="SDP12866.1"/>
    </source>
</evidence>
<gene>
    <name evidence="2" type="ORF">SAMN05216565_101622</name>
</gene>
<dbReference type="Gene3D" id="3.40.190.10">
    <property type="entry name" value="Periplasmic binding protein-like II"/>
    <property type="match status" value="1"/>
</dbReference>
<dbReference type="AlphaFoldDB" id="A0A1H0Q843"/>
<dbReference type="STRING" id="930152.SAMN05216565_101622"/>
<dbReference type="Proteomes" id="UP000199159">
    <property type="component" value="Unassembled WGS sequence"/>
</dbReference>
<keyword evidence="3" id="KW-1185">Reference proteome</keyword>
<keyword evidence="1" id="KW-0472">Membrane</keyword>
<accession>A0A1H0Q843</accession>